<dbReference type="InterPro" id="IPR011527">
    <property type="entry name" value="ABC1_TM_dom"/>
</dbReference>
<feature type="transmembrane region" description="Helical" evidence="5">
    <location>
        <begin position="81"/>
        <end position="100"/>
    </location>
</feature>
<dbReference type="EMBL" id="LT629688">
    <property type="protein sequence ID" value="SDD15790.1"/>
    <property type="molecule type" value="Genomic_DNA"/>
</dbReference>
<dbReference type="Pfam" id="PF00664">
    <property type="entry name" value="ABC_membrane"/>
    <property type="match status" value="1"/>
</dbReference>
<evidence type="ECO:0000313" key="8">
    <source>
        <dbReference type="EMBL" id="SDD15790.1"/>
    </source>
</evidence>
<protein>
    <submittedName>
        <fullName evidence="8">ABC-type multidrug transport system, ATPase and permease component</fullName>
    </submittedName>
</protein>
<keyword evidence="4 5" id="KW-0472">Membrane</keyword>
<keyword evidence="3 5" id="KW-1133">Transmembrane helix</keyword>
<feature type="transmembrane region" description="Helical" evidence="5">
    <location>
        <begin position="178"/>
        <end position="197"/>
    </location>
</feature>
<evidence type="ECO:0000256" key="4">
    <source>
        <dbReference type="ARBA" id="ARBA00023136"/>
    </source>
</evidence>
<dbReference type="GO" id="GO:0005886">
    <property type="term" value="C:plasma membrane"/>
    <property type="evidence" value="ECO:0007669"/>
    <property type="project" value="UniProtKB-SubCell"/>
</dbReference>
<organism evidence="8 9">
    <name type="scientific">Auraticoccus monumenti</name>
    <dbReference type="NCBI Taxonomy" id="675864"/>
    <lineage>
        <taxon>Bacteria</taxon>
        <taxon>Bacillati</taxon>
        <taxon>Actinomycetota</taxon>
        <taxon>Actinomycetes</taxon>
        <taxon>Propionibacteriales</taxon>
        <taxon>Propionibacteriaceae</taxon>
        <taxon>Auraticoccus</taxon>
    </lineage>
</organism>
<dbReference type="InterPro" id="IPR027417">
    <property type="entry name" value="P-loop_NTPase"/>
</dbReference>
<dbReference type="PROSITE" id="PS50929">
    <property type="entry name" value="ABC_TM1F"/>
    <property type="match status" value="1"/>
</dbReference>
<dbReference type="InterPro" id="IPR039421">
    <property type="entry name" value="Type_1_exporter"/>
</dbReference>
<dbReference type="SUPFAM" id="SSF52540">
    <property type="entry name" value="P-loop containing nucleoside triphosphate hydrolases"/>
    <property type="match status" value="1"/>
</dbReference>
<dbReference type="AlphaFoldDB" id="A0A1G6SFV1"/>
<dbReference type="PANTHER" id="PTHR43394">
    <property type="entry name" value="ATP-DEPENDENT PERMEASE MDL1, MITOCHONDRIAL"/>
    <property type="match status" value="1"/>
</dbReference>
<dbReference type="GO" id="GO:0005524">
    <property type="term" value="F:ATP binding"/>
    <property type="evidence" value="ECO:0007669"/>
    <property type="project" value="InterPro"/>
</dbReference>
<evidence type="ECO:0000313" key="9">
    <source>
        <dbReference type="Proteomes" id="UP000198546"/>
    </source>
</evidence>
<keyword evidence="9" id="KW-1185">Reference proteome</keyword>
<evidence type="ECO:0000256" key="1">
    <source>
        <dbReference type="ARBA" id="ARBA00004651"/>
    </source>
</evidence>
<sequence length="620" mass="66182">MPLFPPRVTAYTEGSTEVPDTRSPARFLLWLIGYQKGLFLALVAVGVFWFLPGAVGPYLLGRAVDTGVSTGDWAEVVRWSALLLLTILGGVAAGIIGHTLEVGSWLITLYGTVQRVTRKSVQMGHVLPRRTPTGEVLSVSASDSDTFGATLVVGARAVSGLIAFGVVAALVLSTSVPLGVVVLVAAPLLVLAAAPLLRPLHRTQAVERSRVSELTSMATDIVAGLRILRGIGGEATFGRNYAVKSQETRRAAVRAGAWQAAVDALGVLLSGLFLVMLTWLGTRELIAGRLTIGELISFFGYAVFVVLPIQIFFEAVRAWVQGLVSARKAIAVLGLRPPWQPPETPRAIPADAVLEDERSGLVLDNGRLTVVVSGLPDDSAALADRLGRYLPDTGTPASIEVDDSLKGAARRRAKTDVAERLATRAREDEERARARWGVTLGGIDLSELDLAGLRSHVLVSDTAGMVFAGTLQQALDPHGRATREQAETVMVAASADDVYEALPGGWQGVLDERGRGLSGGQRQRLVLARALLVDPPVLVLVEPTSAVDAHTEARIAERVARLRRGRTTLVMTVSPLWLHHADEVVWLDEGRVAARGSHTELLSEPGYRRVVARGMEAVDA</sequence>
<dbReference type="Gene3D" id="3.40.50.300">
    <property type="entry name" value="P-loop containing nucleotide triphosphate hydrolases"/>
    <property type="match status" value="1"/>
</dbReference>
<evidence type="ECO:0000256" key="5">
    <source>
        <dbReference type="SAM" id="Phobius"/>
    </source>
</evidence>
<dbReference type="InterPro" id="IPR017871">
    <property type="entry name" value="ABC_transporter-like_CS"/>
</dbReference>
<dbReference type="OrthoDB" id="4966664at2"/>
<dbReference type="PROSITE" id="PS50893">
    <property type="entry name" value="ABC_TRANSPORTER_2"/>
    <property type="match status" value="1"/>
</dbReference>
<feature type="transmembrane region" description="Helical" evidence="5">
    <location>
        <begin position="292"/>
        <end position="313"/>
    </location>
</feature>
<accession>A0A1G6SFV1</accession>
<evidence type="ECO:0000259" key="6">
    <source>
        <dbReference type="PROSITE" id="PS50893"/>
    </source>
</evidence>
<comment type="subcellular location">
    <subcellularLocation>
        <location evidence="1">Cell membrane</location>
        <topology evidence="1">Multi-pass membrane protein</topology>
    </subcellularLocation>
</comment>
<evidence type="ECO:0000259" key="7">
    <source>
        <dbReference type="PROSITE" id="PS50929"/>
    </source>
</evidence>
<dbReference type="GO" id="GO:0015421">
    <property type="term" value="F:ABC-type oligopeptide transporter activity"/>
    <property type="evidence" value="ECO:0007669"/>
    <property type="project" value="TreeGrafter"/>
</dbReference>
<feature type="domain" description="ABC transporter" evidence="6">
    <location>
        <begin position="339"/>
        <end position="614"/>
    </location>
</feature>
<dbReference type="InterPro" id="IPR003439">
    <property type="entry name" value="ABC_transporter-like_ATP-bd"/>
</dbReference>
<evidence type="ECO:0000256" key="3">
    <source>
        <dbReference type="ARBA" id="ARBA00022989"/>
    </source>
</evidence>
<dbReference type="RefSeq" id="WP_090589980.1">
    <property type="nucleotide sequence ID" value="NZ_LT629688.1"/>
</dbReference>
<evidence type="ECO:0000256" key="2">
    <source>
        <dbReference type="ARBA" id="ARBA00022692"/>
    </source>
</evidence>
<reference evidence="8 9" key="1">
    <citation type="submission" date="2016-10" db="EMBL/GenBank/DDBJ databases">
        <authorList>
            <person name="de Groot N.N."/>
        </authorList>
    </citation>
    <scope>NUCLEOTIDE SEQUENCE [LARGE SCALE GENOMIC DNA]</scope>
    <source>
        <strain evidence="8 9">MON 2.2</strain>
    </source>
</reference>
<feature type="domain" description="ABC transmembrane type-1" evidence="7">
    <location>
        <begin position="40"/>
        <end position="321"/>
    </location>
</feature>
<dbReference type="STRING" id="675864.SAMN04489747_0319"/>
<feature type="transmembrane region" description="Helical" evidence="5">
    <location>
        <begin position="257"/>
        <end position="280"/>
    </location>
</feature>
<dbReference type="Pfam" id="PF00005">
    <property type="entry name" value="ABC_tran"/>
    <property type="match status" value="1"/>
</dbReference>
<dbReference type="InterPro" id="IPR036640">
    <property type="entry name" value="ABC1_TM_sf"/>
</dbReference>
<proteinExistence type="predicted"/>
<dbReference type="CDD" id="cd07346">
    <property type="entry name" value="ABC_6TM_exporters"/>
    <property type="match status" value="1"/>
</dbReference>
<dbReference type="Proteomes" id="UP000198546">
    <property type="component" value="Chromosome i"/>
</dbReference>
<name>A0A1G6SFV1_9ACTN</name>
<dbReference type="Gene3D" id="1.20.1560.10">
    <property type="entry name" value="ABC transporter type 1, transmembrane domain"/>
    <property type="match status" value="1"/>
</dbReference>
<feature type="transmembrane region" description="Helical" evidence="5">
    <location>
        <begin position="147"/>
        <end position="171"/>
    </location>
</feature>
<dbReference type="GO" id="GO:0016887">
    <property type="term" value="F:ATP hydrolysis activity"/>
    <property type="evidence" value="ECO:0007669"/>
    <property type="project" value="InterPro"/>
</dbReference>
<dbReference type="PROSITE" id="PS00211">
    <property type="entry name" value="ABC_TRANSPORTER_1"/>
    <property type="match status" value="1"/>
</dbReference>
<gene>
    <name evidence="8" type="ORF">SAMN04489747_0319</name>
</gene>
<keyword evidence="2 5" id="KW-0812">Transmembrane</keyword>
<dbReference type="SUPFAM" id="SSF90123">
    <property type="entry name" value="ABC transporter transmembrane region"/>
    <property type="match status" value="1"/>
</dbReference>
<feature type="transmembrane region" description="Helical" evidence="5">
    <location>
        <begin position="38"/>
        <end position="60"/>
    </location>
</feature>
<dbReference type="PANTHER" id="PTHR43394:SF1">
    <property type="entry name" value="ATP-BINDING CASSETTE SUB-FAMILY B MEMBER 10, MITOCHONDRIAL"/>
    <property type="match status" value="1"/>
</dbReference>